<dbReference type="Gene3D" id="3.10.290.10">
    <property type="entry name" value="RNA-binding S4 domain"/>
    <property type="match status" value="1"/>
</dbReference>
<feature type="active site" evidence="3">
    <location>
        <position position="136"/>
    </location>
</feature>
<dbReference type="InterPro" id="IPR020103">
    <property type="entry name" value="PsdUridine_synth_cat_dom_sf"/>
</dbReference>
<dbReference type="GO" id="GO:0120159">
    <property type="term" value="F:rRNA pseudouridine synthase activity"/>
    <property type="evidence" value="ECO:0007669"/>
    <property type="project" value="UniProtKB-ARBA"/>
</dbReference>
<dbReference type="InterPro" id="IPR006225">
    <property type="entry name" value="PsdUridine_synth_RluC/D"/>
</dbReference>
<evidence type="ECO:0000256" key="3">
    <source>
        <dbReference type="PIRSR" id="PIRSR606225-1"/>
    </source>
</evidence>
<reference evidence="7 8" key="1">
    <citation type="journal article" date="2016" name="Nat. Commun.">
        <title>Thousands of microbial genomes shed light on interconnected biogeochemical processes in an aquifer system.</title>
        <authorList>
            <person name="Anantharaman K."/>
            <person name="Brown C.T."/>
            <person name="Hug L.A."/>
            <person name="Sharon I."/>
            <person name="Castelle C.J."/>
            <person name="Probst A.J."/>
            <person name="Thomas B.C."/>
            <person name="Singh A."/>
            <person name="Wilkins M.J."/>
            <person name="Karaoz U."/>
            <person name="Brodie E.L."/>
            <person name="Williams K.H."/>
            <person name="Hubbard S.S."/>
            <person name="Banfield J.F."/>
        </authorList>
    </citation>
    <scope>NUCLEOTIDE SEQUENCE [LARGE SCALE GENOMIC DNA]</scope>
</reference>
<dbReference type="PROSITE" id="PS50889">
    <property type="entry name" value="S4"/>
    <property type="match status" value="1"/>
</dbReference>
<evidence type="ECO:0000256" key="4">
    <source>
        <dbReference type="PROSITE-ProRule" id="PRU00182"/>
    </source>
</evidence>
<dbReference type="InterPro" id="IPR036986">
    <property type="entry name" value="S4_RNA-bd_sf"/>
</dbReference>
<dbReference type="SUPFAM" id="SSF55120">
    <property type="entry name" value="Pseudouridine synthase"/>
    <property type="match status" value="1"/>
</dbReference>
<dbReference type="STRING" id="1817863.A2Y62_05580"/>
<comment type="similarity">
    <text evidence="1 5">Belongs to the pseudouridine synthase RluA family.</text>
</comment>
<dbReference type="SUPFAM" id="SSF55174">
    <property type="entry name" value="Alpha-L RNA-binding motif"/>
    <property type="match status" value="1"/>
</dbReference>
<dbReference type="Gene3D" id="3.30.2350.10">
    <property type="entry name" value="Pseudouridine synthase"/>
    <property type="match status" value="1"/>
</dbReference>
<dbReference type="SMART" id="SM00363">
    <property type="entry name" value="S4"/>
    <property type="match status" value="1"/>
</dbReference>
<dbReference type="InterPro" id="IPR006145">
    <property type="entry name" value="PsdUridine_synth_RsuA/RluA"/>
</dbReference>
<organism evidence="7 8">
    <name type="scientific">Candidatus Fischerbacteria bacterium RBG_13_37_8</name>
    <dbReference type="NCBI Taxonomy" id="1817863"/>
    <lineage>
        <taxon>Bacteria</taxon>
        <taxon>Candidatus Fischeribacteriota</taxon>
    </lineage>
</organism>
<keyword evidence="2 5" id="KW-0413">Isomerase</keyword>
<dbReference type="EC" id="5.4.99.-" evidence="5"/>
<name>A0A1F5VXV3_9BACT</name>
<gene>
    <name evidence="7" type="ORF">A2Y62_05580</name>
</gene>
<evidence type="ECO:0000259" key="6">
    <source>
        <dbReference type="SMART" id="SM00363"/>
    </source>
</evidence>
<dbReference type="InterPro" id="IPR050188">
    <property type="entry name" value="RluA_PseudoU_synthase"/>
</dbReference>
<comment type="function">
    <text evidence="5">Responsible for synthesis of pseudouridine from uracil.</text>
</comment>
<evidence type="ECO:0000256" key="2">
    <source>
        <dbReference type="ARBA" id="ARBA00023235"/>
    </source>
</evidence>
<dbReference type="EMBL" id="MFGW01000022">
    <property type="protein sequence ID" value="OGF68107.1"/>
    <property type="molecule type" value="Genomic_DNA"/>
</dbReference>
<proteinExistence type="inferred from homology"/>
<evidence type="ECO:0000313" key="7">
    <source>
        <dbReference type="EMBL" id="OGF68107.1"/>
    </source>
</evidence>
<dbReference type="CDD" id="cd00165">
    <property type="entry name" value="S4"/>
    <property type="match status" value="1"/>
</dbReference>
<evidence type="ECO:0000313" key="8">
    <source>
        <dbReference type="Proteomes" id="UP000178943"/>
    </source>
</evidence>
<dbReference type="GO" id="GO:0000455">
    <property type="term" value="P:enzyme-directed rRNA pseudouridine synthesis"/>
    <property type="evidence" value="ECO:0007669"/>
    <property type="project" value="TreeGrafter"/>
</dbReference>
<dbReference type="AlphaFoldDB" id="A0A1F5VXV3"/>
<comment type="catalytic activity">
    <reaction evidence="5">
        <text>a uridine in RNA = a pseudouridine in RNA</text>
        <dbReference type="Rhea" id="RHEA:48348"/>
        <dbReference type="Rhea" id="RHEA-COMP:12068"/>
        <dbReference type="Rhea" id="RHEA-COMP:12069"/>
        <dbReference type="ChEBI" id="CHEBI:65314"/>
        <dbReference type="ChEBI" id="CHEBI:65315"/>
    </reaction>
</comment>
<dbReference type="GO" id="GO:0003723">
    <property type="term" value="F:RNA binding"/>
    <property type="evidence" value="ECO:0007669"/>
    <property type="project" value="UniProtKB-KW"/>
</dbReference>
<dbReference type="PANTHER" id="PTHR21600:SF44">
    <property type="entry name" value="RIBOSOMAL LARGE SUBUNIT PSEUDOURIDINE SYNTHASE D"/>
    <property type="match status" value="1"/>
</dbReference>
<evidence type="ECO:0000256" key="1">
    <source>
        <dbReference type="ARBA" id="ARBA00010876"/>
    </source>
</evidence>
<dbReference type="PANTHER" id="PTHR21600">
    <property type="entry name" value="MITOCHONDRIAL RNA PSEUDOURIDINE SYNTHASE"/>
    <property type="match status" value="1"/>
</dbReference>
<feature type="domain" description="RNA-binding S4" evidence="6">
    <location>
        <begin position="12"/>
        <end position="70"/>
    </location>
</feature>
<accession>A0A1F5VXV3</accession>
<keyword evidence="4" id="KW-0694">RNA-binding</keyword>
<sequence length="310" mass="35909">MWEMTYRGTERIRLDIFVHENLKTMSRAQIQNLIKDKYIQVNNAEKKPNYLLKHADIITGVIPEPSGEVRLASWEHPLEIIHQDKHVIVINKQSGLVVHPGAGNIGNTLVNALLHYFPEIYYVGNPLRPGIVHRLDKETTGLMVIARNQDSYLRLAEQFASRKVQKKYYAIVWGIPQKLSEVITTAIGRDKRDRTKISMHTRKPRTAYTKYTLVESTTYFSLLDVEIKTGRTHQIRVHLALLHHPVVGDETYAGCNWTRIKSAALRESIKRMNLFCLQAYYLGFFHPHNGSWMDFSLPLKDEFRQLISFS</sequence>
<dbReference type="NCBIfam" id="TIGR00005">
    <property type="entry name" value="rluA_subfam"/>
    <property type="match status" value="1"/>
</dbReference>
<dbReference type="PROSITE" id="PS01129">
    <property type="entry name" value="PSI_RLU"/>
    <property type="match status" value="1"/>
</dbReference>
<protein>
    <recommendedName>
        <fullName evidence="5">Pseudouridine synthase</fullName>
        <ecNumber evidence="5">5.4.99.-</ecNumber>
    </recommendedName>
</protein>
<comment type="caution">
    <text evidence="7">The sequence shown here is derived from an EMBL/GenBank/DDBJ whole genome shotgun (WGS) entry which is preliminary data.</text>
</comment>
<dbReference type="CDD" id="cd02869">
    <property type="entry name" value="PseudoU_synth_RluA_like"/>
    <property type="match status" value="1"/>
</dbReference>
<dbReference type="InterPro" id="IPR006224">
    <property type="entry name" value="PsdUridine_synth_RluA-like_CS"/>
</dbReference>
<dbReference type="InterPro" id="IPR002942">
    <property type="entry name" value="S4_RNA-bd"/>
</dbReference>
<dbReference type="Pfam" id="PF00849">
    <property type="entry name" value="PseudoU_synth_2"/>
    <property type="match status" value="1"/>
</dbReference>
<dbReference type="Proteomes" id="UP000178943">
    <property type="component" value="Unassembled WGS sequence"/>
</dbReference>
<evidence type="ECO:0000256" key="5">
    <source>
        <dbReference type="RuleBase" id="RU362028"/>
    </source>
</evidence>